<dbReference type="EMBL" id="JADCNL010000003">
    <property type="protein sequence ID" value="KAG0487844.1"/>
    <property type="molecule type" value="Genomic_DNA"/>
</dbReference>
<evidence type="ECO:0000313" key="3">
    <source>
        <dbReference type="Proteomes" id="UP000636800"/>
    </source>
</evidence>
<comment type="caution">
    <text evidence="2">The sequence shown here is derived from an EMBL/GenBank/DDBJ whole genome shotgun (WGS) entry which is preliminary data.</text>
</comment>
<evidence type="ECO:0000313" key="2">
    <source>
        <dbReference type="EMBL" id="KAG0487844.1"/>
    </source>
</evidence>
<evidence type="ECO:0000256" key="1">
    <source>
        <dbReference type="SAM" id="MobiDB-lite"/>
    </source>
</evidence>
<gene>
    <name evidence="2" type="ORF">HPP92_006655</name>
</gene>
<sequence>MKRLLLSRGKSLPSVSLPRLNKNSKNSETGCDPDGEEEGVRRDEISSRKLCWWRGKDCVGTAAHLAETYWDRFAG</sequence>
<dbReference type="Proteomes" id="UP000636800">
    <property type="component" value="Chromosome 3"/>
</dbReference>
<feature type="region of interest" description="Disordered" evidence="1">
    <location>
        <begin position="1"/>
        <end position="42"/>
    </location>
</feature>
<organism evidence="2 3">
    <name type="scientific">Vanilla planifolia</name>
    <name type="common">Vanilla</name>
    <dbReference type="NCBI Taxonomy" id="51239"/>
    <lineage>
        <taxon>Eukaryota</taxon>
        <taxon>Viridiplantae</taxon>
        <taxon>Streptophyta</taxon>
        <taxon>Embryophyta</taxon>
        <taxon>Tracheophyta</taxon>
        <taxon>Spermatophyta</taxon>
        <taxon>Magnoliopsida</taxon>
        <taxon>Liliopsida</taxon>
        <taxon>Asparagales</taxon>
        <taxon>Orchidaceae</taxon>
        <taxon>Vanilloideae</taxon>
        <taxon>Vanilleae</taxon>
        <taxon>Vanilla</taxon>
    </lineage>
</organism>
<reference evidence="2 3" key="1">
    <citation type="journal article" date="2020" name="Nat. Food">
        <title>A phased Vanilla planifolia genome enables genetic improvement of flavour and production.</title>
        <authorList>
            <person name="Hasing T."/>
            <person name="Tang H."/>
            <person name="Brym M."/>
            <person name="Khazi F."/>
            <person name="Huang T."/>
            <person name="Chambers A.H."/>
        </authorList>
    </citation>
    <scope>NUCLEOTIDE SEQUENCE [LARGE SCALE GENOMIC DNA]</scope>
    <source>
        <tissue evidence="2">Leaf</tissue>
    </source>
</reference>
<protein>
    <submittedName>
        <fullName evidence="2">Uncharacterized protein</fullName>
    </submittedName>
</protein>
<proteinExistence type="predicted"/>
<keyword evidence="3" id="KW-1185">Reference proteome</keyword>
<accession>A0A835RF75</accession>
<name>A0A835RF75_VANPL</name>
<dbReference type="AlphaFoldDB" id="A0A835RF75"/>